<sequence>MKNKLPGKRILIVEDNPILAYDISDLMDEVGAEPVGPALDVGTGMQLVRENDLDAALLDVDIGGEYVWPIAEELERHSVPYAFVSAQCRTDLLPEPFKGRRCIEKPAAHEEIVEALIAFTGEPNA</sequence>
<dbReference type="SUPFAM" id="SSF52172">
    <property type="entry name" value="CheY-like"/>
    <property type="match status" value="1"/>
</dbReference>
<evidence type="ECO:0000313" key="3">
    <source>
        <dbReference type="EMBL" id="AXK43342.1"/>
    </source>
</evidence>
<evidence type="ECO:0000256" key="1">
    <source>
        <dbReference type="PROSITE-ProRule" id="PRU00169"/>
    </source>
</evidence>
<dbReference type="AlphaFoldDB" id="A0A345YHE0"/>
<gene>
    <name evidence="3" type="ORF">DVR09_14395</name>
</gene>
<feature type="modified residue" description="4-aspartylphosphate" evidence="1">
    <location>
        <position position="59"/>
    </location>
</feature>
<evidence type="ECO:0000313" key="4">
    <source>
        <dbReference type="Proteomes" id="UP000254508"/>
    </source>
</evidence>
<proteinExistence type="predicted"/>
<dbReference type="GO" id="GO:0000160">
    <property type="term" value="P:phosphorelay signal transduction system"/>
    <property type="evidence" value="ECO:0007669"/>
    <property type="project" value="InterPro"/>
</dbReference>
<keyword evidence="1" id="KW-0597">Phosphoprotein</keyword>
<reference evidence="4" key="1">
    <citation type="submission" date="2018-07" db="EMBL/GenBank/DDBJ databases">
        <title>Genome sequence of Erythrobacter strain YH-07, an antagonistic bacterium isolated from Yellow Sea.</title>
        <authorList>
            <person name="Tang T."/>
            <person name="Liu Q."/>
            <person name="Sun X."/>
        </authorList>
    </citation>
    <scope>NUCLEOTIDE SEQUENCE [LARGE SCALE GENOMIC DNA]</scope>
    <source>
        <strain evidence="4">YH-07</strain>
    </source>
</reference>
<dbReference type="PROSITE" id="PS50110">
    <property type="entry name" value="RESPONSE_REGULATORY"/>
    <property type="match status" value="1"/>
</dbReference>
<dbReference type="EMBL" id="CP031357">
    <property type="protein sequence ID" value="AXK43342.1"/>
    <property type="molecule type" value="Genomic_DNA"/>
</dbReference>
<dbReference type="KEGG" id="err:DVR09_14395"/>
<feature type="domain" description="Response regulatory" evidence="2">
    <location>
        <begin position="9"/>
        <end position="120"/>
    </location>
</feature>
<accession>A0A345YHE0</accession>
<name>A0A345YHE0_9SPHN</name>
<keyword evidence="4" id="KW-1185">Reference proteome</keyword>
<dbReference type="InterPro" id="IPR001789">
    <property type="entry name" value="Sig_transdc_resp-reg_receiver"/>
</dbReference>
<protein>
    <submittedName>
        <fullName evidence="3">Response regulator</fullName>
    </submittedName>
</protein>
<organism evidence="3 4">
    <name type="scientific">Erythrobacter aureus</name>
    <dbReference type="NCBI Taxonomy" id="2182384"/>
    <lineage>
        <taxon>Bacteria</taxon>
        <taxon>Pseudomonadati</taxon>
        <taxon>Pseudomonadota</taxon>
        <taxon>Alphaproteobacteria</taxon>
        <taxon>Sphingomonadales</taxon>
        <taxon>Erythrobacteraceae</taxon>
        <taxon>Erythrobacter/Porphyrobacter group</taxon>
        <taxon>Erythrobacter</taxon>
    </lineage>
</organism>
<dbReference type="Proteomes" id="UP000254508">
    <property type="component" value="Chromosome"/>
</dbReference>
<evidence type="ECO:0000259" key="2">
    <source>
        <dbReference type="PROSITE" id="PS50110"/>
    </source>
</evidence>
<dbReference type="InterPro" id="IPR011006">
    <property type="entry name" value="CheY-like_superfamily"/>
</dbReference>
<dbReference type="RefSeq" id="WP_115417657.1">
    <property type="nucleotide sequence ID" value="NZ_CP031357.1"/>
</dbReference>
<dbReference type="Gene3D" id="3.40.50.2300">
    <property type="match status" value="1"/>
</dbReference>
<dbReference type="OrthoDB" id="7471842at2"/>